<evidence type="ECO:0000313" key="1">
    <source>
        <dbReference type="EMBL" id="MDQ0301361.1"/>
    </source>
</evidence>
<dbReference type="EMBL" id="JAUSUI010000001">
    <property type="protein sequence ID" value="MDQ0301361.1"/>
    <property type="molecule type" value="Genomic_DNA"/>
</dbReference>
<accession>A0ABU0B7L7</accession>
<keyword evidence="2" id="KW-1185">Reference proteome</keyword>
<comment type="caution">
    <text evidence="1">The sequence shown here is derived from an EMBL/GenBank/DDBJ whole genome shotgun (WGS) entry which is preliminary data.</text>
</comment>
<proteinExistence type="predicted"/>
<organism evidence="1 2">
    <name type="scientific">Ancylobacter polymorphus</name>
    <dbReference type="NCBI Taxonomy" id="223390"/>
    <lineage>
        <taxon>Bacteria</taxon>
        <taxon>Pseudomonadati</taxon>
        <taxon>Pseudomonadota</taxon>
        <taxon>Alphaproteobacteria</taxon>
        <taxon>Hyphomicrobiales</taxon>
        <taxon>Xanthobacteraceae</taxon>
        <taxon>Ancylobacter</taxon>
    </lineage>
</organism>
<sequence>MPGIACVGIDYAGGVQLGMQGAGFTVDGATVVLLGDHVASHPPLPPHVGNPVMAEGSPSFRFNGIPVCREGHLAICGHATTGRPFFRIP</sequence>
<dbReference type="InterPro" id="IPR008727">
    <property type="entry name" value="PAAR_motif"/>
</dbReference>
<dbReference type="Pfam" id="PF05488">
    <property type="entry name" value="PAAR_motif"/>
    <property type="match status" value="1"/>
</dbReference>
<name>A0ABU0B7L7_9HYPH</name>
<dbReference type="RefSeq" id="WP_307017647.1">
    <property type="nucleotide sequence ID" value="NZ_JAUSUI010000001.1"/>
</dbReference>
<protein>
    <submittedName>
        <fullName evidence="1">Zn-binding protein involved in type VI secretion</fullName>
    </submittedName>
</protein>
<dbReference type="Proteomes" id="UP001224682">
    <property type="component" value="Unassembled WGS sequence"/>
</dbReference>
<reference evidence="1 2" key="1">
    <citation type="submission" date="2023-07" db="EMBL/GenBank/DDBJ databases">
        <title>Genomic Encyclopedia of Type Strains, Phase IV (KMG-IV): sequencing the most valuable type-strain genomes for metagenomic binning, comparative biology and taxonomic classification.</title>
        <authorList>
            <person name="Goeker M."/>
        </authorList>
    </citation>
    <scope>NUCLEOTIDE SEQUENCE [LARGE SCALE GENOMIC DNA]</scope>
    <source>
        <strain evidence="1 2">DSM 2457</strain>
    </source>
</reference>
<gene>
    <name evidence="1" type="ORF">J2S75_000372</name>
</gene>
<dbReference type="Gene3D" id="2.60.200.60">
    <property type="match status" value="1"/>
</dbReference>
<evidence type="ECO:0000313" key="2">
    <source>
        <dbReference type="Proteomes" id="UP001224682"/>
    </source>
</evidence>